<feature type="transmembrane region" description="Helical" evidence="1">
    <location>
        <begin position="21"/>
        <end position="45"/>
    </location>
</feature>
<keyword evidence="1" id="KW-1133">Transmembrane helix</keyword>
<dbReference type="PANTHER" id="PTHR36832">
    <property type="entry name" value="SLR1174 PROTEIN-RELATED"/>
    <property type="match status" value="1"/>
</dbReference>
<dbReference type="AlphaFoldDB" id="A0A2M7W2M5"/>
<evidence type="ECO:0000313" key="2">
    <source>
        <dbReference type="EMBL" id="PJA15024.1"/>
    </source>
</evidence>
<feature type="transmembrane region" description="Helical" evidence="1">
    <location>
        <begin position="143"/>
        <end position="165"/>
    </location>
</feature>
<keyword evidence="1" id="KW-0472">Membrane</keyword>
<evidence type="ECO:0000313" key="3">
    <source>
        <dbReference type="Proteomes" id="UP000228952"/>
    </source>
</evidence>
<dbReference type="Proteomes" id="UP000228952">
    <property type="component" value="Unassembled WGS sequence"/>
</dbReference>
<feature type="transmembrane region" description="Helical" evidence="1">
    <location>
        <begin position="57"/>
        <end position="77"/>
    </location>
</feature>
<organism evidence="2 3">
    <name type="scientific">Candidatus Dojkabacteria bacterium CG_4_10_14_0_2_um_filter_Dojkabacteria_WS6_41_15</name>
    <dbReference type="NCBI Taxonomy" id="2014249"/>
    <lineage>
        <taxon>Bacteria</taxon>
        <taxon>Candidatus Dojkabacteria</taxon>
    </lineage>
</organism>
<feature type="transmembrane region" description="Helical" evidence="1">
    <location>
        <begin position="200"/>
        <end position="221"/>
    </location>
</feature>
<evidence type="ECO:0000256" key="1">
    <source>
        <dbReference type="SAM" id="Phobius"/>
    </source>
</evidence>
<accession>A0A2M7W2M5</accession>
<name>A0A2M7W2M5_9BACT</name>
<dbReference type="EMBL" id="PFQB01000030">
    <property type="protein sequence ID" value="PJA15024.1"/>
    <property type="molecule type" value="Genomic_DNA"/>
</dbReference>
<dbReference type="InterPro" id="IPR010390">
    <property type="entry name" value="ABC-2_transporter-like"/>
</dbReference>
<sequence>MKSPYIQGLKQGFAEISVYSVDFLLGLIQSAAVVGFEIILWTFVLPSDSHSALLERTSYFLIATGIALIIGGARYRFGRELILAIKEGTLSFHLLKPIIPLLYIYSEHLGGQATDLFTGAIFIFVGALWVPGFSWLTLSLFLLMLITAFINTSALNIMCGSVAFWTTEATGIRNVFNQVTRLLSGQQIPLNIFLEILPKFWSQFFCILPFASVAYTPTMLIMAKSTTDIDYRFIISSLIWAIILPITANLIWKRGLRRYEGTGN</sequence>
<comment type="caution">
    <text evidence="2">The sequence shown here is derived from an EMBL/GenBank/DDBJ whole genome shotgun (WGS) entry which is preliminary data.</text>
</comment>
<keyword evidence="1" id="KW-0812">Transmembrane</keyword>
<evidence type="ECO:0008006" key="4">
    <source>
        <dbReference type="Google" id="ProtNLM"/>
    </source>
</evidence>
<dbReference type="PANTHER" id="PTHR36832:SF1">
    <property type="entry name" value="SLR1174 PROTEIN"/>
    <property type="match status" value="1"/>
</dbReference>
<reference evidence="3" key="1">
    <citation type="submission" date="2017-09" db="EMBL/GenBank/DDBJ databases">
        <title>Depth-based differentiation of microbial function through sediment-hosted aquifers and enrichment of novel symbionts in the deep terrestrial subsurface.</title>
        <authorList>
            <person name="Probst A.J."/>
            <person name="Ladd B."/>
            <person name="Jarett J.K."/>
            <person name="Geller-Mcgrath D.E."/>
            <person name="Sieber C.M.K."/>
            <person name="Emerson J.B."/>
            <person name="Anantharaman K."/>
            <person name="Thomas B.C."/>
            <person name="Malmstrom R."/>
            <person name="Stieglmeier M."/>
            <person name="Klingl A."/>
            <person name="Woyke T."/>
            <person name="Ryan C.M."/>
            <person name="Banfield J.F."/>
        </authorList>
    </citation>
    <scope>NUCLEOTIDE SEQUENCE [LARGE SCALE GENOMIC DNA]</scope>
</reference>
<proteinExistence type="predicted"/>
<dbReference type="Pfam" id="PF06182">
    <property type="entry name" value="ABC2_membrane_6"/>
    <property type="match status" value="1"/>
</dbReference>
<feature type="transmembrane region" description="Helical" evidence="1">
    <location>
        <begin position="233"/>
        <end position="252"/>
    </location>
</feature>
<gene>
    <name evidence="2" type="ORF">COX64_01385</name>
</gene>
<feature type="transmembrane region" description="Helical" evidence="1">
    <location>
        <begin position="117"/>
        <end position="136"/>
    </location>
</feature>
<protein>
    <recommendedName>
        <fullName evidence="4">ABC transporter permease</fullName>
    </recommendedName>
</protein>